<keyword evidence="17" id="KW-1185">Reference proteome</keyword>
<dbReference type="FunFam" id="3.30.160.60:FF:000231">
    <property type="entry name" value="PLAG1 like zinc finger 2"/>
    <property type="match status" value="1"/>
</dbReference>
<dbReference type="EMBL" id="BEZZ01000889">
    <property type="protein sequence ID" value="GCC36823.1"/>
    <property type="molecule type" value="Genomic_DNA"/>
</dbReference>
<dbReference type="InterPro" id="IPR013087">
    <property type="entry name" value="Znf_C2H2_type"/>
</dbReference>
<dbReference type="SUPFAM" id="SSF57667">
    <property type="entry name" value="beta-beta-alpha zinc fingers"/>
    <property type="match status" value="4"/>
</dbReference>
<comment type="subcellular location">
    <subcellularLocation>
        <location evidence="1">Nucleus</location>
    </subcellularLocation>
</comment>
<keyword evidence="3" id="KW-0479">Metal-binding</keyword>
<feature type="region of interest" description="Disordered" evidence="13">
    <location>
        <begin position="700"/>
        <end position="727"/>
    </location>
</feature>
<keyword evidence="5 12" id="KW-0863">Zinc-finger</keyword>
<feature type="domain" description="C2H2-type" evidence="14">
    <location>
        <begin position="303"/>
        <end position="330"/>
    </location>
</feature>
<dbReference type="PROSITE" id="PS00028">
    <property type="entry name" value="ZINC_FINGER_C2H2_1"/>
    <property type="match status" value="7"/>
</dbReference>
<evidence type="ECO:0000313" key="17">
    <source>
        <dbReference type="Proteomes" id="UP000287033"/>
    </source>
</evidence>
<keyword evidence="4" id="KW-0677">Repeat</keyword>
<feature type="domain" description="C2H2-type" evidence="14">
    <location>
        <begin position="454"/>
        <end position="481"/>
    </location>
</feature>
<keyword evidence="7" id="KW-0805">Transcription regulation</keyword>
<proteinExistence type="inferred from homology"/>
<evidence type="ECO:0000256" key="5">
    <source>
        <dbReference type="ARBA" id="ARBA00022771"/>
    </source>
</evidence>
<evidence type="ECO:0000256" key="1">
    <source>
        <dbReference type="ARBA" id="ARBA00004123"/>
    </source>
</evidence>
<dbReference type="SMART" id="SM00355">
    <property type="entry name" value="ZnF_C2H2"/>
    <property type="match status" value="7"/>
</dbReference>
<dbReference type="PROSITE" id="PS50280">
    <property type="entry name" value="SET"/>
    <property type="match status" value="1"/>
</dbReference>
<dbReference type="Gene3D" id="2.170.270.10">
    <property type="entry name" value="SET domain"/>
    <property type="match status" value="1"/>
</dbReference>
<feature type="domain" description="C2H2-type" evidence="14">
    <location>
        <begin position="419"/>
        <end position="446"/>
    </location>
</feature>
<evidence type="ECO:0000259" key="15">
    <source>
        <dbReference type="PROSITE" id="PS50280"/>
    </source>
</evidence>
<evidence type="ECO:0008006" key="18">
    <source>
        <dbReference type="Google" id="ProtNLM"/>
    </source>
</evidence>
<reference evidence="16 17" key="1">
    <citation type="journal article" date="2018" name="Nat. Ecol. Evol.">
        <title>Shark genomes provide insights into elasmobranch evolution and the origin of vertebrates.</title>
        <authorList>
            <person name="Hara Y"/>
            <person name="Yamaguchi K"/>
            <person name="Onimaru K"/>
            <person name="Kadota M"/>
            <person name="Koyanagi M"/>
            <person name="Keeley SD"/>
            <person name="Tatsumi K"/>
            <person name="Tanaka K"/>
            <person name="Motone F"/>
            <person name="Kageyama Y"/>
            <person name="Nozu R"/>
            <person name="Adachi N"/>
            <person name="Nishimura O"/>
            <person name="Nakagawa R"/>
            <person name="Tanegashima C"/>
            <person name="Kiyatake I"/>
            <person name="Matsumoto R"/>
            <person name="Murakumo K"/>
            <person name="Nishida K"/>
            <person name="Terakita A"/>
            <person name="Kuratani S"/>
            <person name="Sato K"/>
            <person name="Hyodo S Kuraku.S."/>
        </authorList>
    </citation>
    <scope>NUCLEOTIDE SEQUENCE [LARGE SCALE GENOMIC DNA]</scope>
</reference>
<dbReference type="OMA" id="HMATHCP"/>
<accession>A0A401T2D8</accession>
<dbReference type="OrthoDB" id="8117402at2759"/>
<name>A0A401T2D8_CHIPU</name>
<comment type="caution">
    <text evidence="16">The sequence shown here is derived from an EMBL/GenBank/DDBJ whole genome shotgun (WGS) entry which is preliminary data.</text>
</comment>
<evidence type="ECO:0000259" key="14">
    <source>
        <dbReference type="PROSITE" id="PS50157"/>
    </source>
</evidence>
<evidence type="ECO:0000256" key="4">
    <source>
        <dbReference type="ARBA" id="ARBA00022737"/>
    </source>
</evidence>
<dbReference type="STRING" id="137246.A0A401T2D8"/>
<organism evidence="16 17">
    <name type="scientific">Chiloscyllium punctatum</name>
    <name type="common">Brownbanded bambooshark</name>
    <name type="synonym">Hemiscyllium punctatum</name>
    <dbReference type="NCBI Taxonomy" id="137246"/>
    <lineage>
        <taxon>Eukaryota</taxon>
        <taxon>Metazoa</taxon>
        <taxon>Chordata</taxon>
        <taxon>Craniata</taxon>
        <taxon>Vertebrata</taxon>
        <taxon>Chondrichthyes</taxon>
        <taxon>Elasmobranchii</taxon>
        <taxon>Galeomorphii</taxon>
        <taxon>Galeoidea</taxon>
        <taxon>Orectolobiformes</taxon>
        <taxon>Hemiscylliidae</taxon>
        <taxon>Chiloscyllium</taxon>
    </lineage>
</organism>
<dbReference type="InterPro" id="IPR036236">
    <property type="entry name" value="Znf_C2H2_sf"/>
</dbReference>
<evidence type="ECO:0000256" key="7">
    <source>
        <dbReference type="ARBA" id="ARBA00023015"/>
    </source>
</evidence>
<evidence type="ECO:0000256" key="3">
    <source>
        <dbReference type="ARBA" id="ARBA00022723"/>
    </source>
</evidence>
<evidence type="ECO:0000313" key="16">
    <source>
        <dbReference type="EMBL" id="GCC36823.1"/>
    </source>
</evidence>
<dbReference type="InterPro" id="IPR001214">
    <property type="entry name" value="SET_dom"/>
</dbReference>
<dbReference type="InterPro" id="IPR050888">
    <property type="entry name" value="ZnF_C2H2-type_TF"/>
</dbReference>
<feature type="domain" description="C2H2-type" evidence="14">
    <location>
        <begin position="482"/>
        <end position="510"/>
    </location>
</feature>
<dbReference type="GO" id="GO:0010468">
    <property type="term" value="P:regulation of gene expression"/>
    <property type="evidence" value="ECO:0007669"/>
    <property type="project" value="UniProtKB-ARBA"/>
</dbReference>
<evidence type="ECO:0000256" key="2">
    <source>
        <dbReference type="ARBA" id="ARBA00006991"/>
    </source>
</evidence>
<sequence length="772" mass="86306">MEGLRTVAMCFTKQCFPQQISSSNMSSDELWCVDCGKCLPGECRIHGPLIKVKDRSIPSRARLSLPHYLALRVLEMPAVNKHILGVFAKKVIQKRTQFGPYVGQLSTSLTNNDDNRLVLQVLKDGVKYFLNTPDEEAGNWMMFVRPARNLEEQTLVAYQHQGEVYFTTVKNIQPQMELKVWYAADYAKFMEAPLVVIKQEPGLSTFPAATETASRWKCSSCCHVFSTFSLLESHPCSDSGQGSVRGLAVTGCLGSDHMPICWKADSPALDGQAKWPPGLNVLPRDGQMDTGKEGQVMKVQRSLPCPLCKKVFLSADKLTTHSCTHSGERPHVCSHHDCAKAFISKYKLIRHMATHCPQKPHRCSHCEKMFHRKDHLKNHLQTHNPNKTLFRCGECGKRYNTKLGYRRHLAWHTATSGDLTCGVCSREFGQLDQLLEHLKGHAGRLASSAREKRHACDRCERRFYTRKDVRRHTVVHTGRKDFLCQFCSQRFGRKDHLTRHTKKSHAQELLKGRSEADRVVVPMSGAFPTSLKEEMAGAWPDPPNKLEQKGNANLSTELYTYPSPFRQHTRKTRHVVPSSLGTRWTIMEMPSPILSPTLPPPPSHCMRPPRYQLNSSSYSPMHGKDQSTKIGTRSYNVSLPGDIPGLESQSAPDKDSSDIGFETLTVSLNTTDCVSTMHKDIKPLNMNSTDISCLLGLPPPGASDQRQGGDAALSYGQGETGQRAGPLREQQLQQEGGVPATGLNLTQLQQVSPAFPSLLTPTPLPRFHQVFQ</sequence>
<evidence type="ECO:0000256" key="12">
    <source>
        <dbReference type="PROSITE-ProRule" id="PRU00042"/>
    </source>
</evidence>
<dbReference type="FunFam" id="3.30.160.60:FF:000256">
    <property type="entry name" value="PLAG1 like zinc finger 2"/>
    <property type="match status" value="1"/>
</dbReference>
<feature type="domain" description="C2H2-type" evidence="14">
    <location>
        <begin position="331"/>
        <end position="360"/>
    </location>
</feature>
<feature type="domain" description="SET" evidence="15">
    <location>
        <begin position="69"/>
        <end position="183"/>
    </location>
</feature>
<comment type="similarity">
    <text evidence="2">Belongs to the krueppel C2H2-type zinc-finger protein family.</text>
</comment>
<dbReference type="GO" id="GO:0003677">
    <property type="term" value="F:DNA binding"/>
    <property type="evidence" value="ECO:0007669"/>
    <property type="project" value="UniProtKB-KW"/>
</dbReference>
<evidence type="ECO:0000256" key="10">
    <source>
        <dbReference type="ARBA" id="ARBA00023163"/>
    </source>
</evidence>
<dbReference type="Gene3D" id="3.30.160.60">
    <property type="entry name" value="Classic Zinc Finger"/>
    <property type="match status" value="6"/>
</dbReference>
<keyword evidence="9" id="KW-0010">Activator</keyword>
<keyword evidence="11" id="KW-0539">Nucleus</keyword>
<evidence type="ECO:0000256" key="11">
    <source>
        <dbReference type="ARBA" id="ARBA00023242"/>
    </source>
</evidence>
<dbReference type="GO" id="GO:0008270">
    <property type="term" value="F:zinc ion binding"/>
    <property type="evidence" value="ECO:0007669"/>
    <property type="project" value="UniProtKB-KW"/>
</dbReference>
<dbReference type="AlphaFoldDB" id="A0A401T2D8"/>
<evidence type="ECO:0000256" key="13">
    <source>
        <dbReference type="SAM" id="MobiDB-lite"/>
    </source>
</evidence>
<protein>
    <recommendedName>
        <fullName evidence="18">PR domain zinc finger protein 10</fullName>
    </recommendedName>
</protein>
<dbReference type="FunFam" id="3.30.160.60:FF:000446">
    <property type="entry name" value="Zinc finger protein"/>
    <property type="match status" value="1"/>
</dbReference>
<dbReference type="Pfam" id="PF21549">
    <property type="entry name" value="PRDM2_PR"/>
    <property type="match status" value="1"/>
</dbReference>
<dbReference type="Pfam" id="PF00096">
    <property type="entry name" value="zf-C2H2"/>
    <property type="match status" value="1"/>
</dbReference>
<dbReference type="Proteomes" id="UP000287033">
    <property type="component" value="Unassembled WGS sequence"/>
</dbReference>
<gene>
    <name evidence="16" type="ORF">chiPu_0015323</name>
</gene>
<dbReference type="PANTHER" id="PTHR24406">
    <property type="entry name" value="TRANSCRIPTIONAL REPRESSOR CTCFL-RELATED"/>
    <property type="match status" value="1"/>
</dbReference>
<evidence type="ECO:0000256" key="9">
    <source>
        <dbReference type="ARBA" id="ARBA00023159"/>
    </source>
</evidence>
<dbReference type="PROSITE" id="PS50157">
    <property type="entry name" value="ZINC_FINGER_C2H2_2"/>
    <property type="match status" value="7"/>
</dbReference>
<dbReference type="GO" id="GO:0010557">
    <property type="term" value="P:positive regulation of macromolecule biosynthetic process"/>
    <property type="evidence" value="ECO:0007669"/>
    <property type="project" value="UniProtKB-ARBA"/>
</dbReference>
<feature type="domain" description="C2H2-type" evidence="14">
    <location>
        <begin position="390"/>
        <end position="417"/>
    </location>
</feature>
<dbReference type="InterPro" id="IPR046341">
    <property type="entry name" value="SET_dom_sf"/>
</dbReference>
<keyword evidence="10" id="KW-0804">Transcription</keyword>
<keyword evidence="6" id="KW-0862">Zinc</keyword>
<evidence type="ECO:0000256" key="8">
    <source>
        <dbReference type="ARBA" id="ARBA00023125"/>
    </source>
</evidence>
<evidence type="ECO:0000256" key="6">
    <source>
        <dbReference type="ARBA" id="ARBA00022833"/>
    </source>
</evidence>
<dbReference type="GO" id="GO:0005634">
    <property type="term" value="C:nucleus"/>
    <property type="evidence" value="ECO:0007669"/>
    <property type="project" value="UniProtKB-SubCell"/>
</dbReference>
<feature type="domain" description="C2H2-type" evidence="14">
    <location>
        <begin position="361"/>
        <end position="388"/>
    </location>
</feature>
<keyword evidence="8" id="KW-0238">DNA-binding</keyword>